<accession>A0A5N5SY72</accession>
<dbReference type="CDD" id="cd06822">
    <property type="entry name" value="PLPDE_III_YBL036c_euk"/>
    <property type="match status" value="1"/>
</dbReference>
<comment type="cofactor">
    <cofactor evidence="3">
        <name>pyridoxal 5'-phosphate</name>
        <dbReference type="ChEBI" id="CHEBI:597326"/>
    </cofactor>
</comment>
<dbReference type="FunFam" id="3.20.20.10:FF:000007">
    <property type="entry name" value="Pyridoxal phosphate homeostasis protein"/>
    <property type="match status" value="1"/>
</dbReference>
<protein>
    <recommendedName>
        <fullName evidence="2">Pyridoxal phosphate homeostasis protein</fullName>
        <shortName evidence="2">PLP homeostasis protein</shortName>
    </recommendedName>
</protein>
<feature type="modified residue" description="N6-(pyridoxal phosphate)lysine" evidence="2 3">
    <location>
        <position position="46"/>
    </location>
</feature>
<keyword evidence="7" id="KW-1185">Reference proteome</keyword>
<dbReference type="HAMAP" id="MF_02087">
    <property type="entry name" value="PLP_homeostasis"/>
    <property type="match status" value="1"/>
</dbReference>
<dbReference type="NCBIfam" id="TIGR00044">
    <property type="entry name" value="YggS family pyridoxal phosphate-dependent enzyme"/>
    <property type="match status" value="1"/>
</dbReference>
<feature type="domain" description="Alanine racemase N-terminal" evidence="5">
    <location>
        <begin position="30"/>
        <end position="248"/>
    </location>
</feature>
<comment type="function">
    <text evidence="2">Pyridoxal 5'-phosphate (PLP)-binding protein, which may be involved in intracellular homeostatic regulation of pyridoxal 5'-phosphate (PLP), the active form of vitamin B6.</text>
</comment>
<keyword evidence="1 2" id="KW-0663">Pyridoxal phosphate</keyword>
<dbReference type="PIRSF" id="PIRSF004848">
    <property type="entry name" value="YBL036c_PLPDEIII"/>
    <property type="match status" value="1"/>
</dbReference>
<dbReference type="PROSITE" id="PS01211">
    <property type="entry name" value="UPF0001"/>
    <property type="match status" value="1"/>
</dbReference>
<evidence type="ECO:0000313" key="6">
    <source>
        <dbReference type="EMBL" id="KAB7499163.1"/>
    </source>
</evidence>
<dbReference type="Proteomes" id="UP000326759">
    <property type="component" value="Unassembled WGS sequence"/>
</dbReference>
<evidence type="ECO:0000256" key="3">
    <source>
        <dbReference type="PIRSR" id="PIRSR004848-1"/>
    </source>
</evidence>
<dbReference type="InterPro" id="IPR011078">
    <property type="entry name" value="PyrdxlP_homeostasis"/>
</dbReference>
<dbReference type="OrthoDB" id="10264196at2759"/>
<evidence type="ECO:0000259" key="5">
    <source>
        <dbReference type="Pfam" id="PF01168"/>
    </source>
</evidence>
<evidence type="ECO:0000256" key="2">
    <source>
        <dbReference type="HAMAP-Rule" id="MF_03225"/>
    </source>
</evidence>
<dbReference type="InterPro" id="IPR001608">
    <property type="entry name" value="Ala_racemase_N"/>
</dbReference>
<dbReference type="Pfam" id="PF01168">
    <property type="entry name" value="Ala_racemase_N"/>
    <property type="match status" value="1"/>
</dbReference>
<sequence>MIRKMGDANIAKALKSVLERISVASKNRSEDLAAVCPEPRLVAVTKTKPKEMIIEAYKAGQIHFGENYVQELVEKGTNEQLQKECPNIKWHMIGHLQTNKINKVLSVPNLHVIETVDSKKLADAVDKFWGNKKGHKLKVFIQVNTSNEENKSGVQPNEASDLVGHVISSCPNLEFVGLMTIGAFDHDLSKGPNPDFQVLLRCREEVCKEHSLTLADVELSMGMSNDFEHAIEVGSTNVRVGSTIFGARSYNK</sequence>
<evidence type="ECO:0000256" key="1">
    <source>
        <dbReference type="ARBA" id="ARBA00022898"/>
    </source>
</evidence>
<comment type="similarity">
    <text evidence="2 4">Belongs to the pyridoxal phosphate-binding protein YggS/PROSC family.</text>
</comment>
<reference evidence="6 7" key="1">
    <citation type="journal article" date="2019" name="PLoS Biol.">
        <title>Sex chromosomes control vertical transmission of feminizing Wolbachia symbionts in an isopod.</title>
        <authorList>
            <person name="Becking T."/>
            <person name="Chebbi M.A."/>
            <person name="Giraud I."/>
            <person name="Moumen B."/>
            <person name="Laverre T."/>
            <person name="Caubet Y."/>
            <person name="Peccoud J."/>
            <person name="Gilbert C."/>
            <person name="Cordaux R."/>
        </authorList>
    </citation>
    <scope>NUCLEOTIDE SEQUENCE [LARGE SCALE GENOMIC DNA]</scope>
    <source>
        <strain evidence="6">ANa2</strain>
        <tissue evidence="6">Whole body excluding digestive tract and cuticle</tissue>
    </source>
</reference>
<dbReference type="EMBL" id="SEYY01018636">
    <property type="protein sequence ID" value="KAB7499163.1"/>
    <property type="molecule type" value="Genomic_DNA"/>
</dbReference>
<proteinExistence type="inferred from homology"/>
<dbReference type="PANTHER" id="PTHR10146">
    <property type="entry name" value="PROLINE SYNTHETASE CO-TRANSCRIBED BACTERIAL HOMOLOG PROTEIN"/>
    <property type="match status" value="1"/>
</dbReference>
<dbReference type="SUPFAM" id="SSF51419">
    <property type="entry name" value="PLP-binding barrel"/>
    <property type="match status" value="1"/>
</dbReference>
<evidence type="ECO:0000256" key="4">
    <source>
        <dbReference type="RuleBase" id="RU004514"/>
    </source>
</evidence>
<gene>
    <name evidence="6" type="primary">PROSC</name>
    <name evidence="6" type="ORF">Anas_06802</name>
</gene>
<organism evidence="6 7">
    <name type="scientific">Armadillidium nasatum</name>
    <dbReference type="NCBI Taxonomy" id="96803"/>
    <lineage>
        <taxon>Eukaryota</taxon>
        <taxon>Metazoa</taxon>
        <taxon>Ecdysozoa</taxon>
        <taxon>Arthropoda</taxon>
        <taxon>Crustacea</taxon>
        <taxon>Multicrustacea</taxon>
        <taxon>Malacostraca</taxon>
        <taxon>Eumalacostraca</taxon>
        <taxon>Peracarida</taxon>
        <taxon>Isopoda</taxon>
        <taxon>Oniscidea</taxon>
        <taxon>Crinocheta</taxon>
        <taxon>Armadillidiidae</taxon>
        <taxon>Armadillidium</taxon>
    </lineage>
</organism>
<dbReference type="Gene3D" id="3.20.20.10">
    <property type="entry name" value="Alanine racemase"/>
    <property type="match status" value="1"/>
</dbReference>
<name>A0A5N5SY72_9CRUS</name>
<evidence type="ECO:0000313" key="7">
    <source>
        <dbReference type="Proteomes" id="UP000326759"/>
    </source>
</evidence>
<dbReference type="AlphaFoldDB" id="A0A5N5SY72"/>
<dbReference type="GO" id="GO:0030170">
    <property type="term" value="F:pyridoxal phosphate binding"/>
    <property type="evidence" value="ECO:0007669"/>
    <property type="project" value="UniProtKB-UniRule"/>
</dbReference>
<dbReference type="InterPro" id="IPR029066">
    <property type="entry name" value="PLP-binding_barrel"/>
</dbReference>
<dbReference type="PANTHER" id="PTHR10146:SF14">
    <property type="entry name" value="PYRIDOXAL PHOSPHATE HOMEOSTASIS PROTEIN"/>
    <property type="match status" value="1"/>
</dbReference>
<comment type="caution">
    <text evidence="6">The sequence shown here is derived from an EMBL/GenBank/DDBJ whole genome shotgun (WGS) entry which is preliminary data.</text>
</comment>